<dbReference type="EMBL" id="JAJEQT010000008">
    <property type="protein sequence ID" value="MCC2219596.1"/>
    <property type="molecule type" value="Genomic_DNA"/>
</dbReference>
<dbReference type="NCBIfam" id="TIGR00573">
    <property type="entry name" value="dnaq"/>
    <property type="match status" value="1"/>
</dbReference>
<keyword evidence="2" id="KW-0540">Nuclease</keyword>
<keyword evidence="3" id="KW-1185">Reference proteome</keyword>
<dbReference type="Proteomes" id="UP001198495">
    <property type="component" value="Unassembled WGS sequence"/>
</dbReference>
<keyword evidence="2" id="KW-0269">Exonuclease</keyword>
<dbReference type="InterPro" id="IPR036397">
    <property type="entry name" value="RNaseH_sf"/>
</dbReference>
<dbReference type="InterPro" id="IPR013520">
    <property type="entry name" value="Ribonucl_H"/>
</dbReference>
<keyword evidence="2" id="KW-0378">Hydrolase</keyword>
<dbReference type="InterPro" id="IPR012337">
    <property type="entry name" value="RNaseH-like_sf"/>
</dbReference>
<organism evidence="2 3">
    <name type="scientific">Coprococcus hominis</name>
    <name type="common">ex Arizal et al. 2022</name>
    <dbReference type="NCBI Taxonomy" id="2881262"/>
    <lineage>
        <taxon>Bacteria</taxon>
        <taxon>Bacillati</taxon>
        <taxon>Bacillota</taxon>
        <taxon>Clostridia</taxon>
        <taxon>Lachnospirales</taxon>
        <taxon>Lachnospiraceae</taxon>
        <taxon>Coprococcus</taxon>
    </lineage>
</organism>
<dbReference type="SUPFAM" id="SSF53098">
    <property type="entry name" value="Ribonuclease H-like"/>
    <property type="match status" value="1"/>
</dbReference>
<reference evidence="2 3" key="1">
    <citation type="submission" date="2021-10" db="EMBL/GenBank/DDBJ databases">
        <title>Anaerobic single-cell dispensing facilitates the cultivation of human gut bacteria.</title>
        <authorList>
            <person name="Afrizal A."/>
        </authorList>
    </citation>
    <scope>NUCLEOTIDE SEQUENCE [LARGE SCALE GENOMIC DNA]</scope>
    <source>
        <strain evidence="2 3">CLA-AA-H212</strain>
    </source>
</reference>
<dbReference type="RefSeq" id="WP_195541290.1">
    <property type="nucleotide sequence ID" value="NZ_JAJEQT010000008.1"/>
</dbReference>
<gene>
    <name evidence="2" type="ORF">LKD28_11220</name>
</gene>
<comment type="caution">
    <text evidence="2">The sequence shown here is derived from an EMBL/GenBank/DDBJ whole genome shotgun (WGS) entry which is preliminary data.</text>
</comment>
<dbReference type="Gene3D" id="3.30.420.10">
    <property type="entry name" value="Ribonuclease H-like superfamily/Ribonuclease H"/>
    <property type="match status" value="1"/>
</dbReference>
<dbReference type="InterPro" id="IPR006054">
    <property type="entry name" value="DnaQ"/>
</dbReference>
<dbReference type="PANTHER" id="PTHR30231">
    <property type="entry name" value="DNA POLYMERASE III SUBUNIT EPSILON"/>
    <property type="match status" value="1"/>
</dbReference>
<proteinExistence type="predicted"/>
<feature type="domain" description="Exonuclease" evidence="1">
    <location>
        <begin position="205"/>
        <end position="380"/>
    </location>
</feature>
<dbReference type="Pfam" id="PF00929">
    <property type="entry name" value="RNase_T"/>
    <property type="match status" value="1"/>
</dbReference>
<dbReference type="PANTHER" id="PTHR30231:SF41">
    <property type="entry name" value="DNA POLYMERASE III SUBUNIT EPSILON"/>
    <property type="match status" value="1"/>
</dbReference>
<dbReference type="GO" id="GO:0004527">
    <property type="term" value="F:exonuclease activity"/>
    <property type="evidence" value="ECO:0007669"/>
    <property type="project" value="UniProtKB-KW"/>
</dbReference>
<sequence length="383" mass="43603">MAVCKRCGKKGLFLHVNADGLCKKCIGQQEALLAGKKKAVLAQGTDYIKLIVSLYNSAHNYHESDDFDHAMEQCTQIRETIKKLSELDYLKNIMDLNIKYDSTFDRGHDFGKIPGLNEIIHKDDPTYPNNIIEKLYKLIDNCEKYIINTHEIALKKAAFLPTLECIELYPIELSSEKIKKNTLSNIEDITFSSITKKSNYERLGFFTVVDVETTGLTASRDEIIEVAAIRFEEWIPICKFETFIKPKKEISPEITDINGITNDMVANAPSIQAVIPALSDFIGKSAIVGHNLLFDIKFLYKNGLDFFEVKRKYYDTLELARKILTKAKSSNDIYGDVSDHKLTTLCDYYSIRDNHYAHRAASDCLATGYLFNIFVKERIGIDE</sequence>
<name>A0ABS8FQV5_9FIRM</name>
<dbReference type="CDD" id="cd06127">
    <property type="entry name" value="DEDDh"/>
    <property type="match status" value="1"/>
</dbReference>
<evidence type="ECO:0000313" key="3">
    <source>
        <dbReference type="Proteomes" id="UP001198495"/>
    </source>
</evidence>
<accession>A0ABS8FQV5</accession>
<dbReference type="SMART" id="SM00479">
    <property type="entry name" value="EXOIII"/>
    <property type="match status" value="1"/>
</dbReference>
<protein>
    <submittedName>
        <fullName evidence="2">3'-5' exonuclease</fullName>
    </submittedName>
</protein>
<evidence type="ECO:0000259" key="1">
    <source>
        <dbReference type="SMART" id="SM00479"/>
    </source>
</evidence>
<evidence type="ECO:0000313" key="2">
    <source>
        <dbReference type="EMBL" id="MCC2219596.1"/>
    </source>
</evidence>